<dbReference type="Pfam" id="PF04445">
    <property type="entry name" value="SAM_MT"/>
    <property type="match status" value="1"/>
</dbReference>
<keyword evidence="1" id="KW-0489">Methyltransferase</keyword>
<feature type="binding site" evidence="1">
    <location>
        <begin position="98"/>
        <end position="99"/>
    </location>
    <ligand>
        <name>S-adenosyl-L-methionine</name>
        <dbReference type="ChEBI" id="CHEBI:59789"/>
    </ligand>
</feature>
<dbReference type="EC" id="2.1.1.242" evidence="1"/>
<comment type="subcellular location">
    <subcellularLocation>
        <location evidence="1">Cytoplasm</location>
    </subcellularLocation>
</comment>
<comment type="caution">
    <text evidence="2">The sequence shown here is derived from an EMBL/GenBank/DDBJ whole genome shotgun (WGS) entry which is preliminary data.</text>
</comment>
<comment type="function">
    <text evidence="1">Specifically methylates the guanosine in position 1516 of 16S rRNA.</text>
</comment>
<feature type="binding site" evidence="1">
    <location>
        <begin position="82"/>
        <end position="83"/>
    </location>
    <ligand>
        <name>S-adenosyl-L-methionine</name>
        <dbReference type="ChEBI" id="CHEBI:59789"/>
    </ligand>
</feature>
<dbReference type="InterPro" id="IPR029063">
    <property type="entry name" value="SAM-dependent_MTases_sf"/>
</dbReference>
<proteinExistence type="inferred from homology"/>
<dbReference type="GO" id="GO:0005737">
    <property type="term" value="C:cytoplasm"/>
    <property type="evidence" value="ECO:0007669"/>
    <property type="project" value="UniProtKB-SubCell"/>
</dbReference>
<sequence length="227" mass="25701">MFEGAHCFSRCSKMSRFVLEQSKEGLHLADTFVRQHPLLIDFSSGQFNHRLRKVAIKREFIARAVGIKQGTTVLDCTAGLGRDAFLLASLGCQVTMIERSTVVALLLEDALSRALRDPDLSDIAMRINLLVLDSRRYLSNMIEVPDTIILDPMFSDRKKSANAKGEMQILQRFLGRDMGIIELFESAMNTQCRRVVIKRSVHDKLKLPREATNVLTGSSIRFDIFLR</sequence>
<dbReference type="PANTHER" id="PTHR36112:SF1">
    <property type="entry name" value="RIBOSOMAL RNA SMALL SUBUNIT METHYLTRANSFERASE J"/>
    <property type="match status" value="1"/>
</dbReference>
<protein>
    <recommendedName>
        <fullName evidence="1">Ribosomal RNA small subunit methyltransferase J</fullName>
        <ecNumber evidence="1">2.1.1.242</ecNumber>
    </recommendedName>
    <alternativeName>
        <fullName evidence="1">16S rRNA m2G1516 methyltransferase</fullName>
    </alternativeName>
    <alternativeName>
        <fullName evidence="1">rRNA (guanine-N(2)-)-methyltransferase</fullName>
    </alternativeName>
</protein>
<comment type="caution">
    <text evidence="1">Lacks conserved residue(s) required for the propagation of feature annotation.</text>
</comment>
<keyword evidence="1" id="KW-0963">Cytoplasm</keyword>
<evidence type="ECO:0000256" key="1">
    <source>
        <dbReference type="HAMAP-Rule" id="MF_01523"/>
    </source>
</evidence>
<dbReference type="Gene3D" id="3.40.50.150">
    <property type="entry name" value="Vaccinia Virus protein VP39"/>
    <property type="match status" value="1"/>
</dbReference>
<dbReference type="CDD" id="cd02440">
    <property type="entry name" value="AdoMet_MTases"/>
    <property type="match status" value="1"/>
</dbReference>
<comment type="similarity">
    <text evidence="1">Belongs to the methyltransferase superfamily. RsmJ family.</text>
</comment>
<evidence type="ECO:0000313" key="2">
    <source>
        <dbReference type="EMBL" id="RZO77184.1"/>
    </source>
</evidence>
<dbReference type="HAMAP" id="MF_01523">
    <property type="entry name" value="16SrRNA_methyltr_J"/>
    <property type="match status" value="1"/>
</dbReference>
<reference evidence="2 3" key="1">
    <citation type="submission" date="2019-02" db="EMBL/GenBank/DDBJ databases">
        <title>Prokaryotic population dynamics and viral predation in marine succession experiment using metagenomics: the confinement effect.</title>
        <authorList>
            <person name="Haro-Moreno J.M."/>
            <person name="Rodriguez-Valera F."/>
            <person name="Lopez-Perez M."/>
        </authorList>
    </citation>
    <scope>NUCLEOTIDE SEQUENCE [LARGE SCALE GENOMIC DNA]</scope>
    <source>
        <strain evidence="2">MED-G157</strain>
    </source>
</reference>
<evidence type="ECO:0000313" key="3">
    <source>
        <dbReference type="Proteomes" id="UP000316199"/>
    </source>
</evidence>
<dbReference type="EMBL" id="SHAG01000004">
    <property type="protein sequence ID" value="RZO77184.1"/>
    <property type="molecule type" value="Genomic_DNA"/>
</dbReference>
<dbReference type="AlphaFoldDB" id="A0A520S405"/>
<dbReference type="GO" id="GO:0008990">
    <property type="term" value="F:rRNA (guanine-N2-)-methyltransferase activity"/>
    <property type="evidence" value="ECO:0007669"/>
    <property type="project" value="UniProtKB-UniRule"/>
</dbReference>
<gene>
    <name evidence="1" type="primary">rsmJ</name>
    <name evidence="2" type="ORF">EVA68_01895</name>
</gene>
<organism evidence="2 3">
    <name type="scientific">OM182 bacterium</name>
    <dbReference type="NCBI Taxonomy" id="2510334"/>
    <lineage>
        <taxon>Bacteria</taxon>
        <taxon>Pseudomonadati</taxon>
        <taxon>Pseudomonadota</taxon>
        <taxon>Gammaproteobacteria</taxon>
        <taxon>OMG group</taxon>
        <taxon>OM182 clade</taxon>
    </lineage>
</organism>
<keyword evidence="1" id="KW-0808">Transferase</keyword>
<dbReference type="Proteomes" id="UP000316199">
    <property type="component" value="Unassembled WGS sequence"/>
</dbReference>
<keyword evidence="1" id="KW-0698">rRNA processing</keyword>
<keyword evidence="1" id="KW-0949">S-adenosyl-L-methionine</keyword>
<accession>A0A520S405</accession>
<comment type="catalytic activity">
    <reaction evidence="1">
        <text>guanosine(1516) in 16S rRNA + S-adenosyl-L-methionine = N(2)-methylguanosine(1516) in 16S rRNA + S-adenosyl-L-homocysteine + H(+)</text>
        <dbReference type="Rhea" id="RHEA:43220"/>
        <dbReference type="Rhea" id="RHEA-COMP:10412"/>
        <dbReference type="Rhea" id="RHEA-COMP:10413"/>
        <dbReference type="ChEBI" id="CHEBI:15378"/>
        <dbReference type="ChEBI" id="CHEBI:57856"/>
        <dbReference type="ChEBI" id="CHEBI:59789"/>
        <dbReference type="ChEBI" id="CHEBI:74269"/>
        <dbReference type="ChEBI" id="CHEBI:74481"/>
        <dbReference type="EC" id="2.1.1.242"/>
    </reaction>
</comment>
<dbReference type="InterPro" id="IPR007536">
    <property type="entry name" value="16SrRNA_methylTrfase_J"/>
</dbReference>
<name>A0A520S405_9GAMM</name>
<feature type="binding site" evidence="1">
    <location>
        <position position="151"/>
    </location>
    <ligand>
        <name>S-adenosyl-L-methionine</name>
        <dbReference type="ChEBI" id="CHEBI:59789"/>
    </ligand>
</feature>
<dbReference type="SUPFAM" id="SSF53335">
    <property type="entry name" value="S-adenosyl-L-methionine-dependent methyltransferases"/>
    <property type="match status" value="1"/>
</dbReference>
<dbReference type="PANTHER" id="PTHR36112">
    <property type="entry name" value="RIBOSOMAL RNA SMALL SUBUNIT METHYLTRANSFERASE J"/>
    <property type="match status" value="1"/>
</dbReference>